<dbReference type="InterPro" id="IPR001509">
    <property type="entry name" value="Epimerase_deHydtase"/>
</dbReference>
<protein>
    <submittedName>
        <fullName evidence="2">NAD-dependent epimerase/dehydratase family protein</fullName>
    </submittedName>
</protein>
<comment type="caution">
    <text evidence="2">The sequence shown here is derived from an EMBL/GenBank/DDBJ whole genome shotgun (WGS) entry which is preliminary data.</text>
</comment>
<sequence length="325" mass="34330">MRRVLILGGTAWLGRELAARFLDEGDEVTCLARGTAGPPPAGAVFAAADRADPAAYRAVASEDWDEVVEISWDVQHVSGALAALADRAAHWTLVSSCSVYASNTEPGADEAAALVDVGAGADTTDYATAKVMCEQESRRVLADRLLTVRAGLIAGPGDGSDRFGYWVSRCALAGDGAVLAPTLAGRFIQVIDVRDLAAWTVDAGRAGTTGSINAVGDETSFGGMLVQARSVAGHTGAVVEAPSDWLLEQAVTYWAGPRSLPLWLPEDFSGFNRRSNAAFKAAGGSLRDLRRTLEDTLDDERARGLTRDRRSGLTRREELALLASL</sequence>
<evidence type="ECO:0000313" key="2">
    <source>
        <dbReference type="EMBL" id="MPY10003.1"/>
    </source>
</evidence>
<keyword evidence="3" id="KW-1185">Reference proteome</keyword>
<dbReference type="OrthoDB" id="7941246at2"/>
<name>A0A7X1NNK4_9MICC</name>
<dbReference type="Proteomes" id="UP000326464">
    <property type="component" value="Unassembled WGS sequence"/>
</dbReference>
<reference evidence="3" key="1">
    <citation type="submission" date="2019-07" db="EMBL/GenBank/DDBJ databases">
        <title>Arthrobacter KR32 sp. nov., isolated from mountain cheese made of cows milk.</title>
        <authorList>
            <person name="Flegler A."/>
        </authorList>
    </citation>
    <scope>NUCLEOTIDE SEQUENCE [LARGE SCALE GENOMIC DNA]</scope>
    <source>
        <strain evidence="3">KR32</strain>
    </source>
</reference>
<proteinExistence type="predicted"/>
<dbReference type="SUPFAM" id="SSF51735">
    <property type="entry name" value="NAD(P)-binding Rossmann-fold domains"/>
    <property type="match status" value="1"/>
</dbReference>
<dbReference type="Gene3D" id="3.40.50.720">
    <property type="entry name" value="NAD(P)-binding Rossmann-like Domain"/>
    <property type="match status" value="1"/>
</dbReference>
<dbReference type="AlphaFoldDB" id="A0A7X1NNK4"/>
<accession>A0A7X1NNK4</accession>
<feature type="domain" description="NAD-dependent epimerase/dehydratase" evidence="1">
    <location>
        <begin position="4"/>
        <end position="197"/>
    </location>
</feature>
<dbReference type="EMBL" id="VJXX01000001">
    <property type="protein sequence ID" value="MPY10003.1"/>
    <property type="molecule type" value="Genomic_DNA"/>
</dbReference>
<evidence type="ECO:0000259" key="1">
    <source>
        <dbReference type="Pfam" id="PF01370"/>
    </source>
</evidence>
<gene>
    <name evidence="2" type="ORF">FNH21_04610</name>
</gene>
<dbReference type="RefSeq" id="WP_152812620.1">
    <property type="nucleotide sequence ID" value="NZ_VJXX01000001.1"/>
</dbReference>
<dbReference type="InterPro" id="IPR036291">
    <property type="entry name" value="NAD(P)-bd_dom_sf"/>
</dbReference>
<organism evidence="2 3">
    <name type="scientific">Arthrobacter bussei</name>
    <dbReference type="NCBI Taxonomy" id="2594179"/>
    <lineage>
        <taxon>Bacteria</taxon>
        <taxon>Bacillati</taxon>
        <taxon>Actinomycetota</taxon>
        <taxon>Actinomycetes</taxon>
        <taxon>Micrococcales</taxon>
        <taxon>Micrococcaceae</taxon>
        <taxon>Arthrobacter</taxon>
    </lineage>
</organism>
<evidence type="ECO:0000313" key="3">
    <source>
        <dbReference type="Proteomes" id="UP000326464"/>
    </source>
</evidence>
<dbReference type="Pfam" id="PF01370">
    <property type="entry name" value="Epimerase"/>
    <property type="match status" value="1"/>
</dbReference>